<evidence type="ECO:0000313" key="5">
    <source>
        <dbReference type="EMBL" id="GIJ46011.1"/>
    </source>
</evidence>
<evidence type="ECO:0000256" key="3">
    <source>
        <dbReference type="ARBA" id="ARBA00023163"/>
    </source>
</evidence>
<name>A0A8J3YLD8_9ACTN</name>
<dbReference type="InterPro" id="IPR050204">
    <property type="entry name" value="AraC_XylS_family_regulators"/>
</dbReference>
<dbReference type="InterPro" id="IPR018062">
    <property type="entry name" value="HTH_AraC-typ_CS"/>
</dbReference>
<gene>
    <name evidence="5" type="ORF">Val02_28970</name>
</gene>
<evidence type="ECO:0000256" key="1">
    <source>
        <dbReference type="ARBA" id="ARBA00023015"/>
    </source>
</evidence>
<dbReference type="InterPro" id="IPR009057">
    <property type="entry name" value="Homeodomain-like_sf"/>
</dbReference>
<dbReference type="AlphaFoldDB" id="A0A8J3YLD8"/>
<dbReference type="SUPFAM" id="SSF46689">
    <property type="entry name" value="Homeodomain-like"/>
    <property type="match status" value="2"/>
</dbReference>
<sequence length="320" mass="33621">MVLLAGAPARDLVADLVADIVATTRRGTALYSRNRFHAPWGIRVDGGHVASCHVVTAGAGWLLPDGAAPVRLSRGDVVLVPFGAGHSLVDSPGSPVRPLTELIGGPLGETPPRDLVIDGPGPATVLLCGGYLLDAGPAHPLTAALPPVVHVAAARSRDSGLAAAVDLLSDEVERADPGAPAVLTSLVELLFVYVLRAWLAERGGAADGWIRALHDPVVGRALTLVHTEPGRPWSVAALARAVDCPRATFSRRFTALIGQPPMAYVTAWRMAVAARLLREERRPLREVAARVGYDSEFAFARAFKRTVGVAPGRYRTSPGA</sequence>
<dbReference type="EMBL" id="BOPF01000009">
    <property type="protein sequence ID" value="GIJ46011.1"/>
    <property type="molecule type" value="Genomic_DNA"/>
</dbReference>
<evidence type="ECO:0000256" key="2">
    <source>
        <dbReference type="ARBA" id="ARBA00023125"/>
    </source>
</evidence>
<dbReference type="InterPro" id="IPR018060">
    <property type="entry name" value="HTH_AraC"/>
</dbReference>
<dbReference type="PANTHER" id="PTHR46796">
    <property type="entry name" value="HTH-TYPE TRANSCRIPTIONAL ACTIVATOR RHAS-RELATED"/>
    <property type="match status" value="1"/>
</dbReference>
<dbReference type="InterPro" id="IPR020449">
    <property type="entry name" value="Tscrpt_reg_AraC-type_HTH"/>
</dbReference>
<evidence type="ECO:0000259" key="4">
    <source>
        <dbReference type="PROSITE" id="PS01124"/>
    </source>
</evidence>
<dbReference type="GO" id="GO:0003700">
    <property type="term" value="F:DNA-binding transcription factor activity"/>
    <property type="evidence" value="ECO:0007669"/>
    <property type="project" value="InterPro"/>
</dbReference>
<dbReference type="SMART" id="SM00342">
    <property type="entry name" value="HTH_ARAC"/>
    <property type="match status" value="1"/>
</dbReference>
<keyword evidence="2" id="KW-0238">DNA-binding</keyword>
<accession>A0A8J3YLD8</accession>
<keyword evidence="1" id="KW-0805">Transcription regulation</keyword>
<dbReference type="Pfam" id="PF12833">
    <property type="entry name" value="HTH_18"/>
    <property type="match status" value="1"/>
</dbReference>
<keyword evidence="3" id="KW-0804">Transcription</keyword>
<protein>
    <submittedName>
        <fullName evidence="5">AraC family transcriptional regulator</fullName>
    </submittedName>
</protein>
<dbReference type="PROSITE" id="PS01124">
    <property type="entry name" value="HTH_ARAC_FAMILY_2"/>
    <property type="match status" value="1"/>
</dbReference>
<dbReference type="Gene3D" id="1.10.10.60">
    <property type="entry name" value="Homeodomain-like"/>
    <property type="match status" value="2"/>
</dbReference>
<evidence type="ECO:0000313" key="6">
    <source>
        <dbReference type="Proteomes" id="UP000619260"/>
    </source>
</evidence>
<dbReference type="PROSITE" id="PS00041">
    <property type="entry name" value="HTH_ARAC_FAMILY_1"/>
    <property type="match status" value="1"/>
</dbReference>
<feature type="domain" description="HTH araC/xylS-type" evidence="4">
    <location>
        <begin position="219"/>
        <end position="317"/>
    </location>
</feature>
<dbReference type="GO" id="GO:0043565">
    <property type="term" value="F:sequence-specific DNA binding"/>
    <property type="evidence" value="ECO:0007669"/>
    <property type="project" value="InterPro"/>
</dbReference>
<dbReference type="InterPro" id="IPR032783">
    <property type="entry name" value="AraC_lig"/>
</dbReference>
<proteinExistence type="predicted"/>
<dbReference type="PANTHER" id="PTHR46796:SF7">
    <property type="entry name" value="ARAC FAMILY TRANSCRIPTIONAL REGULATOR"/>
    <property type="match status" value="1"/>
</dbReference>
<dbReference type="RefSeq" id="WP_203899560.1">
    <property type="nucleotide sequence ID" value="NZ_BOPF01000009.1"/>
</dbReference>
<dbReference type="PRINTS" id="PR00032">
    <property type="entry name" value="HTHARAC"/>
</dbReference>
<dbReference type="Pfam" id="PF12852">
    <property type="entry name" value="Cupin_6"/>
    <property type="match status" value="1"/>
</dbReference>
<organism evidence="5 6">
    <name type="scientific">Virgisporangium aliadipatigenens</name>
    <dbReference type="NCBI Taxonomy" id="741659"/>
    <lineage>
        <taxon>Bacteria</taxon>
        <taxon>Bacillati</taxon>
        <taxon>Actinomycetota</taxon>
        <taxon>Actinomycetes</taxon>
        <taxon>Micromonosporales</taxon>
        <taxon>Micromonosporaceae</taxon>
        <taxon>Virgisporangium</taxon>
    </lineage>
</organism>
<dbReference type="Proteomes" id="UP000619260">
    <property type="component" value="Unassembled WGS sequence"/>
</dbReference>
<keyword evidence="6" id="KW-1185">Reference proteome</keyword>
<comment type="caution">
    <text evidence="5">The sequence shown here is derived from an EMBL/GenBank/DDBJ whole genome shotgun (WGS) entry which is preliminary data.</text>
</comment>
<reference evidence="5" key="1">
    <citation type="submission" date="2021-01" db="EMBL/GenBank/DDBJ databases">
        <title>Whole genome shotgun sequence of Virgisporangium aliadipatigenens NBRC 105644.</title>
        <authorList>
            <person name="Komaki H."/>
            <person name="Tamura T."/>
        </authorList>
    </citation>
    <scope>NUCLEOTIDE SEQUENCE</scope>
    <source>
        <strain evidence="5">NBRC 105644</strain>
    </source>
</reference>